<dbReference type="SUPFAM" id="SSF53850">
    <property type="entry name" value="Periplasmic binding protein-like II"/>
    <property type="match status" value="1"/>
</dbReference>
<comment type="subcellular location">
    <subcellularLocation>
        <location evidence="1">Membrane</location>
        <topology evidence="1">Lipid-anchor</topology>
    </subcellularLocation>
</comment>
<dbReference type="Gene3D" id="3.40.190.10">
    <property type="entry name" value="Periplasmic binding protein-like II"/>
    <property type="match status" value="2"/>
</dbReference>
<sequence>MAAPGSAFAEDKKAIKVGIISGEDEDVWRVVTAQAAEKGLTIETVVFNDYTQPNEALERGEIDANAFQHKPYLDSQIKTQGYHIVAVGYTGVWPIGLYSKKHSAVADLPEGAVIGVPNDPSNEGRALRVLQNEGLIKLKDGTGILATTADIADNPKKLVIKELDAGIVGRSVEDLDAAVVNTDWALKSGLTPENRIAQEPIADNPYRNFIAVKAGSENEPWVKTLVASYQNEAVKAEFDKVYKGTGTSAY</sequence>
<dbReference type="CDD" id="cd13598">
    <property type="entry name" value="PBP2_lipoprotein_IlpA_like"/>
    <property type="match status" value="1"/>
</dbReference>
<dbReference type="Pfam" id="PF03180">
    <property type="entry name" value="Lipoprotein_9"/>
    <property type="match status" value="1"/>
</dbReference>
<evidence type="ECO:0000256" key="6">
    <source>
        <dbReference type="ARBA" id="ARBA00023288"/>
    </source>
</evidence>
<name>A0ABV2GKX4_9HYPH</name>
<comment type="similarity">
    <text evidence="2">Belongs to the NlpA lipoprotein family.</text>
</comment>
<evidence type="ECO:0000256" key="1">
    <source>
        <dbReference type="ARBA" id="ARBA00004635"/>
    </source>
</evidence>
<dbReference type="NCBIfam" id="TIGR00363">
    <property type="entry name" value="MetQ/NlpA family lipoprotein"/>
    <property type="match status" value="1"/>
</dbReference>
<dbReference type="PANTHER" id="PTHR30429">
    <property type="entry name" value="D-METHIONINE-BINDING LIPOPROTEIN METQ"/>
    <property type="match status" value="1"/>
</dbReference>
<keyword evidence="4" id="KW-0472">Membrane</keyword>
<keyword evidence="6" id="KW-0449">Lipoprotein</keyword>
<dbReference type="EMBL" id="JBEPMC010000003">
    <property type="protein sequence ID" value="MET3578928.1"/>
    <property type="molecule type" value="Genomic_DNA"/>
</dbReference>
<dbReference type="InterPro" id="IPR004872">
    <property type="entry name" value="Lipoprotein_NlpA"/>
</dbReference>
<organism evidence="7 8">
    <name type="scientific">Mesorhizobium robiniae</name>
    <dbReference type="NCBI Taxonomy" id="559315"/>
    <lineage>
        <taxon>Bacteria</taxon>
        <taxon>Pseudomonadati</taxon>
        <taxon>Pseudomonadota</taxon>
        <taxon>Alphaproteobacteria</taxon>
        <taxon>Hyphomicrobiales</taxon>
        <taxon>Phyllobacteriaceae</taxon>
        <taxon>Mesorhizobium</taxon>
    </lineage>
</organism>
<accession>A0ABV2GKX4</accession>
<evidence type="ECO:0000256" key="2">
    <source>
        <dbReference type="ARBA" id="ARBA00008973"/>
    </source>
</evidence>
<keyword evidence="3" id="KW-0732">Signal</keyword>
<dbReference type="Proteomes" id="UP001549204">
    <property type="component" value="Unassembled WGS sequence"/>
</dbReference>
<proteinExistence type="inferred from homology"/>
<evidence type="ECO:0000313" key="8">
    <source>
        <dbReference type="Proteomes" id="UP001549204"/>
    </source>
</evidence>
<dbReference type="PANTHER" id="PTHR30429:SF1">
    <property type="entry name" value="D-METHIONINE-BINDING LIPOPROTEIN METQ-RELATED"/>
    <property type="match status" value="1"/>
</dbReference>
<evidence type="ECO:0000313" key="7">
    <source>
        <dbReference type="EMBL" id="MET3578928.1"/>
    </source>
</evidence>
<gene>
    <name evidence="7" type="ORF">ABID19_001953</name>
</gene>
<evidence type="ECO:0000256" key="5">
    <source>
        <dbReference type="ARBA" id="ARBA00023139"/>
    </source>
</evidence>
<evidence type="ECO:0000256" key="3">
    <source>
        <dbReference type="ARBA" id="ARBA00022729"/>
    </source>
</evidence>
<keyword evidence="8" id="KW-1185">Reference proteome</keyword>
<reference evidence="7 8" key="1">
    <citation type="submission" date="2024-06" db="EMBL/GenBank/DDBJ databases">
        <title>Genomic Encyclopedia of Type Strains, Phase IV (KMG-IV): sequencing the most valuable type-strain genomes for metagenomic binning, comparative biology and taxonomic classification.</title>
        <authorList>
            <person name="Goeker M."/>
        </authorList>
    </citation>
    <scope>NUCLEOTIDE SEQUENCE [LARGE SCALE GENOMIC DNA]</scope>
    <source>
        <strain evidence="7 8">DSM 100022</strain>
    </source>
</reference>
<keyword evidence="5" id="KW-0564">Palmitate</keyword>
<protein>
    <submittedName>
        <fullName evidence="7">D-methionine transport system substrate-binding protein</fullName>
    </submittedName>
</protein>
<dbReference type="PIRSF" id="PIRSF002854">
    <property type="entry name" value="MetQ"/>
    <property type="match status" value="1"/>
</dbReference>
<comment type="caution">
    <text evidence="7">The sequence shown here is derived from an EMBL/GenBank/DDBJ whole genome shotgun (WGS) entry which is preliminary data.</text>
</comment>
<evidence type="ECO:0000256" key="4">
    <source>
        <dbReference type="ARBA" id="ARBA00023136"/>
    </source>
</evidence>